<evidence type="ECO:0000256" key="4">
    <source>
        <dbReference type="SAM" id="MobiDB-lite"/>
    </source>
</evidence>
<comment type="subcellular location">
    <subcellularLocation>
        <location evidence="1">Secreted</location>
    </subcellularLocation>
</comment>
<evidence type="ECO:0000313" key="7">
    <source>
        <dbReference type="Proteomes" id="UP000694580"/>
    </source>
</evidence>
<feature type="compositionally biased region" description="Low complexity" evidence="4">
    <location>
        <begin position="272"/>
        <end position="288"/>
    </location>
</feature>
<evidence type="ECO:0000256" key="5">
    <source>
        <dbReference type="SAM" id="SignalP"/>
    </source>
</evidence>
<organism evidence="6 7">
    <name type="scientific">Denticeps clupeoides</name>
    <name type="common">denticle herring</name>
    <dbReference type="NCBI Taxonomy" id="299321"/>
    <lineage>
        <taxon>Eukaryota</taxon>
        <taxon>Metazoa</taxon>
        <taxon>Chordata</taxon>
        <taxon>Craniata</taxon>
        <taxon>Vertebrata</taxon>
        <taxon>Euteleostomi</taxon>
        <taxon>Actinopterygii</taxon>
        <taxon>Neopterygii</taxon>
        <taxon>Teleostei</taxon>
        <taxon>Clupei</taxon>
        <taxon>Clupeiformes</taxon>
        <taxon>Denticipitoidei</taxon>
        <taxon>Denticipitidae</taxon>
        <taxon>Denticeps</taxon>
    </lineage>
</organism>
<dbReference type="GO" id="GO:0005615">
    <property type="term" value="C:extracellular space"/>
    <property type="evidence" value="ECO:0007669"/>
    <property type="project" value="TreeGrafter"/>
</dbReference>
<evidence type="ECO:0000256" key="1">
    <source>
        <dbReference type="ARBA" id="ARBA00004613"/>
    </source>
</evidence>
<dbReference type="Proteomes" id="UP000694580">
    <property type="component" value="Chromosome 1"/>
</dbReference>
<accession>A0AAY4B1X6</accession>
<dbReference type="AlphaFoldDB" id="A0AAY4B1X6"/>
<dbReference type="Ensembl" id="ENSDCDT00010014499.1">
    <property type="protein sequence ID" value="ENSDCDP00010013741.1"/>
    <property type="gene ID" value="ENSDCDG00010006303.1"/>
</dbReference>
<name>A0AAY4B1X6_9TELE</name>
<sequence length="297" mass="31588">MNRTKAAALSLLVGVLLGKVAEAAVLGASKRSFPADDDGQSRRRNATGVHVPSYMLSRGTNRSASTVTSFTDLGKDHPSTDSRQRYIFDLSSLSRADEVVEAELRIFWKPPGDLSVCSQRMGVCTASCCTPVLPRVLRGSKIFFGSRTIDILDTERPQWDVFDVSPSVKALHSAHRNSTMVTALFRSSLALDIGVQEGVAAATREGPVGDIFSWSPTKESLFREIREKMKAAESGRPPELAIRPRRGGSTPAGGAGAGGWSWRAAPEEEPEAWAGEKAAAEGGPAAAGSPCTSISNS</sequence>
<protein>
    <submittedName>
        <fullName evidence="6">Uncharacterized protein</fullName>
    </submittedName>
</protein>
<dbReference type="PANTHER" id="PTHR11848:SF160">
    <property type="entry name" value="GROWTH_DIFFERENTIATION FACTOR 7"/>
    <property type="match status" value="1"/>
</dbReference>
<evidence type="ECO:0000313" key="6">
    <source>
        <dbReference type="Ensembl" id="ENSDCDP00010013741.1"/>
    </source>
</evidence>
<keyword evidence="5" id="KW-0732">Signal</keyword>
<feature type="region of interest" description="Disordered" evidence="4">
    <location>
        <begin position="229"/>
        <end position="297"/>
    </location>
</feature>
<keyword evidence="3" id="KW-0964">Secreted</keyword>
<dbReference type="GO" id="GO:0005125">
    <property type="term" value="F:cytokine activity"/>
    <property type="evidence" value="ECO:0007669"/>
    <property type="project" value="TreeGrafter"/>
</dbReference>
<reference evidence="6" key="2">
    <citation type="submission" date="2025-08" db="UniProtKB">
        <authorList>
            <consortium name="Ensembl"/>
        </authorList>
    </citation>
    <scope>IDENTIFICATION</scope>
</reference>
<feature type="compositionally biased region" description="Gly residues" evidence="4">
    <location>
        <begin position="250"/>
        <end position="259"/>
    </location>
</feature>
<dbReference type="PANTHER" id="PTHR11848">
    <property type="entry name" value="TGF-BETA FAMILY"/>
    <property type="match status" value="1"/>
</dbReference>
<proteinExistence type="inferred from homology"/>
<comment type="similarity">
    <text evidence="2">Belongs to the TGF-beta family.</text>
</comment>
<evidence type="ECO:0000256" key="3">
    <source>
        <dbReference type="ARBA" id="ARBA00022525"/>
    </source>
</evidence>
<feature type="chain" id="PRO_5044288905" evidence="5">
    <location>
        <begin position="24"/>
        <end position="297"/>
    </location>
</feature>
<dbReference type="InterPro" id="IPR015615">
    <property type="entry name" value="TGF-beta-rel"/>
</dbReference>
<dbReference type="Gene3D" id="2.60.120.970">
    <property type="match status" value="1"/>
</dbReference>
<evidence type="ECO:0000256" key="2">
    <source>
        <dbReference type="ARBA" id="ARBA00006656"/>
    </source>
</evidence>
<reference evidence="6" key="3">
    <citation type="submission" date="2025-09" db="UniProtKB">
        <authorList>
            <consortium name="Ensembl"/>
        </authorList>
    </citation>
    <scope>IDENTIFICATION</scope>
</reference>
<dbReference type="GeneTree" id="ENSGT00940000160140"/>
<dbReference type="GO" id="GO:0030509">
    <property type="term" value="P:BMP signaling pathway"/>
    <property type="evidence" value="ECO:0007669"/>
    <property type="project" value="TreeGrafter"/>
</dbReference>
<feature type="signal peptide" evidence="5">
    <location>
        <begin position="1"/>
        <end position="23"/>
    </location>
</feature>
<reference evidence="6 7" key="1">
    <citation type="submission" date="2020-06" db="EMBL/GenBank/DDBJ databases">
        <authorList>
            <consortium name="Wellcome Sanger Institute Data Sharing"/>
        </authorList>
    </citation>
    <scope>NUCLEOTIDE SEQUENCE [LARGE SCALE GENOMIC DNA]</scope>
</reference>
<keyword evidence="7" id="KW-1185">Reference proteome</keyword>